<dbReference type="PANTHER" id="PTHR43283:SF3">
    <property type="entry name" value="BETA-LACTAMASE FAMILY PROTEIN (AFU_ORTHOLOGUE AFUA_5G07500)"/>
    <property type="match status" value="1"/>
</dbReference>
<sequence length="241" mass="25783">MDIQNHLTHSHFGQDRGIMEAAAHRTQPIHEGMKSFMFCPAEFHEFSTHTVRGGPMSDLQVVLGRHVGSGAVPGAVALVASNDEVEVAAVGASMAGDSIFRIASLTKPITAAVMLLVDDGRLALNDPVARWLPELASPVVVRTPESPIDDVVPAGRPITVLDLLTSHSGHGFPSDFSLPAVQPLFGDLRQGPPQPQLVPAPDDWSPVPRTARCRSSWRTGCSNRSAWTTPVSRSRRPSANA</sequence>
<name>A0ABV5ZXC3_9PSEU</name>
<keyword evidence="3" id="KW-0378">Hydrolase</keyword>
<proteinExistence type="predicted"/>
<feature type="domain" description="Beta-lactamase-related" evidence="2">
    <location>
        <begin position="66"/>
        <end position="176"/>
    </location>
</feature>
<dbReference type="PANTHER" id="PTHR43283">
    <property type="entry name" value="BETA-LACTAMASE-RELATED"/>
    <property type="match status" value="1"/>
</dbReference>
<comment type="caution">
    <text evidence="3">The sequence shown here is derived from an EMBL/GenBank/DDBJ whole genome shotgun (WGS) entry which is preliminary data.</text>
</comment>
<feature type="region of interest" description="Disordered" evidence="1">
    <location>
        <begin position="190"/>
        <end position="241"/>
    </location>
</feature>
<accession>A0ABV5ZXC3</accession>
<dbReference type="InterPro" id="IPR001466">
    <property type="entry name" value="Beta-lactam-related"/>
</dbReference>
<dbReference type="InterPro" id="IPR050789">
    <property type="entry name" value="Diverse_Enzym_Activities"/>
</dbReference>
<evidence type="ECO:0000259" key="2">
    <source>
        <dbReference type="Pfam" id="PF00144"/>
    </source>
</evidence>
<dbReference type="EMBL" id="JBHLZU010000014">
    <property type="protein sequence ID" value="MFB9905545.1"/>
    <property type="molecule type" value="Genomic_DNA"/>
</dbReference>
<reference evidence="3 4" key="1">
    <citation type="submission" date="2024-09" db="EMBL/GenBank/DDBJ databases">
        <authorList>
            <person name="Sun Q."/>
            <person name="Mori K."/>
        </authorList>
    </citation>
    <scope>NUCLEOTIDE SEQUENCE [LARGE SCALE GENOMIC DNA]</scope>
    <source>
        <strain evidence="3 4">TBRC 7907</strain>
    </source>
</reference>
<dbReference type="GO" id="GO:0016787">
    <property type="term" value="F:hydrolase activity"/>
    <property type="evidence" value="ECO:0007669"/>
    <property type="project" value="UniProtKB-KW"/>
</dbReference>
<gene>
    <name evidence="3" type="ORF">ACFFQA_16555</name>
</gene>
<protein>
    <submittedName>
        <fullName evidence="3">Serine hydrolase domain-containing protein</fullName>
        <ecNumber evidence="3">3.-.-.-</ecNumber>
    </submittedName>
</protein>
<feature type="compositionally biased region" description="Polar residues" evidence="1">
    <location>
        <begin position="216"/>
        <end position="241"/>
    </location>
</feature>
<organism evidence="3 4">
    <name type="scientific">Allokutzneria oryzae</name>
    <dbReference type="NCBI Taxonomy" id="1378989"/>
    <lineage>
        <taxon>Bacteria</taxon>
        <taxon>Bacillati</taxon>
        <taxon>Actinomycetota</taxon>
        <taxon>Actinomycetes</taxon>
        <taxon>Pseudonocardiales</taxon>
        <taxon>Pseudonocardiaceae</taxon>
        <taxon>Allokutzneria</taxon>
    </lineage>
</organism>
<keyword evidence="4" id="KW-1185">Reference proteome</keyword>
<dbReference type="Pfam" id="PF00144">
    <property type="entry name" value="Beta-lactamase"/>
    <property type="match status" value="1"/>
</dbReference>
<evidence type="ECO:0000313" key="4">
    <source>
        <dbReference type="Proteomes" id="UP001589693"/>
    </source>
</evidence>
<evidence type="ECO:0000256" key="1">
    <source>
        <dbReference type="SAM" id="MobiDB-lite"/>
    </source>
</evidence>
<dbReference type="InterPro" id="IPR012338">
    <property type="entry name" value="Beta-lactam/transpept-like"/>
</dbReference>
<dbReference type="SUPFAM" id="SSF56601">
    <property type="entry name" value="beta-lactamase/transpeptidase-like"/>
    <property type="match status" value="1"/>
</dbReference>
<dbReference type="Gene3D" id="3.40.710.10">
    <property type="entry name" value="DD-peptidase/beta-lactamase superfamily"/>
    <property type="match status" value="1"/>
</dbReference>
<dbReference type="EC" id="3.-.-.-" evidence="3"/>
<evidence type="ECO:0000313" key="3">
    <source>
        <dbReference type="EMBL" id="MFB9905545.1"/>
    </source>
</evidence>
<dbReference type="Proteomes" id="UP001589693">
    <property type="component" value="Unassembled WGS sequence"/>
</dbReference>